<sequence>MASPRKTNQATTKDSQSSLQQAQKNSVECESFKAPWKLYPIDSYNELRTKHGKENIKVIHMVRHAEGTHNVDGDYKNEKNMDARLTENGMAQCQSLAQHTQATMTEEILQDIDDVAVITSPMTRCVQTALYSFRWLPDNDDDDSSGKKVPFVALESIRETVNYACDRRRTIAEISKDFPRVDFTKCDQDNDFIWDDYRNRLGKDWDEHMESGELNMIAHRAREGFEYLQGRPEHHLVVCSHSAFLRCILNWGQEEGVPQMPPQVLDKRQDKTNYKLFKFCGSKAGWEDQMRSNYENCELRSFCMLAQGL</sequence>
<evidence type="ECO:0000313" key="2">
    <source>
        <dbReference type="EMBL" id="CAJ1942520.1"/>
    </source>
</evidence>
<proteinExistence type="predicted"/>
<organism evidence="2 3">
    <name type="scientific">Cylindrotheca closterium</name>
    <dbReference type="NCBI Taxonomy" id="2856"/>
    <lineage>
        <taxon>Eukaryota</taxon>
        <taxon>Sar</taxon>
        <taxon>Stramenopiles</taxon>
        <taxon>Ochrophyta</taxon>
        <taxon>Bacillariophyta</taxon>
        <taxon>Bacillariophyceae</taxon>
        <taxon>Bacillariophycidae</taxon>
        <taxon>Bacillariales</taxon>
        <taxon>Bacillariaceae</taxon>
        <taxon>Cylindrotheca</taxon>
    </lineage>
</organism>
<dbReference type="PANTHER" id="PTHR48100:SF1">
    <property type="entry name" value="HISTIDINE PHOSPHATASE FAMILY PROTEIN-RELATED"/>
    <property type="match status" value="1"/>
</dbReference>
<dbReference type="Pfam" id="PF00300">
    <property type="entry name" value="His_Phos_1"/>
    <property type="match status" value="1"/>
</dbReference>
<dbReference type="InterPro" id="IPR029033">
    <property type="entry name" value="His_PPase_superfam"/>
</dbReference>
<accession>A0AAD2FIQ4</accession>
<keyword evidence="3" id="KW-1185">Reference proteome</keyword>
<dbReference type="GO" id="GO:0016791">
    <property type="term" value="F:phosphatase activity"/>
    <property type="evidence" value="ECO:0007669"/>
    <property type="project" value="TreeGrafter"/>
</dbReference>
<feature type="region of interest" description="Disordered" evidence="1">
    <location>
        <begin position="1"/>
        <end position="26"/>
    </location>
</feature>
<dbReference type="PANTHER" id="PTHR48100">
    <property type="entry name" value="BROAD-SPECIFICITY PHOSPHATASE YOR283W-RELATED"/>
    <property type="match status" value="1"/>
</dbReference>
<dbReference type="CDD" id="cd07067">
    <property type="entry name" value="HP_PGM_like"/>
    <property type="match status" value="1"/>
</dbReference>
<dbReference type="InterPro" id="IPR013078">
    <property type="entry name" value="His_Pase_superF_clade-1"/>
</dbReference>
<dbReference type="SMART" id="SM00855">
    <property type="entry name" value="PGAM"/>
    <property type="match status" value="1"/>
</dbReference>
<dbReference type="SUPFAM" id="SSF53254">
    <property type="entry name" value="Phosphoglycerate mutase-like"/>
    <property type="match status" value="1"/>
</dbReference>
<dbReference type="GO" id="GO:0005737">
    <property type="term" value="C:cytoplasm"/>
    <property type="evidence" value="ECO:0007669"/>
    <property type="project" value="TreeGrafter"/>
</dbReference>
<evidence type="ECO:0000256" key="1">
    <source>
        <dbReference type="SAM" id="MobiDB-lite"/>
    </source>
</evidence>
<dbReference type="EMBL" id="CAKOGP040001112">
    <property type="protein sequence ID" value="CAJ1942520.1"/>
    <property type="molecule type" value="Genomic_DNA"/>
</dbReference>
<name>A0AAD2FIQ4_9STRA</name>
<dbReference type="AlphaFoldDB" id="A0AAD2FIQ4"/>
<protein>
    <recommendedName>
        <fullName evidence="4">Phosphoglycerate mutase-like protein</fullName>
    </recommendedName>
</protein>
<dbReference type="Proteomes" id="UP001295423">
    <property type="component" value="Unassembled WGS sequence"/>
</dbReference>
<dbReference type="Gene3D" id="3.40.50.1240">
    <property type="entry name" value="Phosphoglycerate mutase-like"/>
    <property type="match status" value="1"/>
</dbReference>
<evidence type="ECO:0000313" key="3">
    <source>
        <dbReference type="Proteomes" id="UP001295423"/>
    </source>
</evidence>
<comment type="caution">
    <text evidence="2">The sequence shown here is derived from an EMBL/GenBank/DDBJ whole genome shotgun (WGS) entry which is preliminary data.</text>
</comment>
<reference evidence="2" key="1">
    <citation type="submission" date="2023-08" db="EMBL/GenBank/DDBJ databases">
        <authorList>
            <person name="Audoor S."/>
            <person name="Bilcke G."/>
        </authorList>
    </citation>
    <scope>NUCLEOTIDE SEQUENCE</scope>
</reference>
<dbReference type="InterPro" id="IPR050275">
    <property type="entry name" value="PGM_Phosphatase"/>
</dbReference>
<evidence type="ECO:0008006" key="4">
    <source>
        <dbReference type="Google" id="ProtNLM"/>
    </source>
</evidence>
<gene>
    <name evidence="2" type="ORF">CYCCA115_LOCUS7988</name>
</gene>